<evidence type="ECO:0000313" key="2">
    <source>
        <dbReference type="Proteomes" id="UP001596116"/>
    </source>
</evidence>
<protein>
    <submittedName>
        <fullName evidence="1">Uncharacterized protein</fullName>
    </submittedName>
</protein>
<dbReference type="EMBL" id="JBHPON010000003">
    <property type="protein sequence ID" value="MFC6037503.1"/>
    <property type="molecule type" value="Genomic_DNA"/>
</dbReference>
<dbReference type="Proteomes" id="UP001596116">
    <property type="component" value="Unassembled WGS sequence"/>
</dbReference>
<name>A0ABW1L3D1_9PROT</name>
<evidence type="ECO:0000313" key="1">
    <source>
        <dbReference type="EMBL" id="MFC6037503.1"/>
    </source>
</evidence>
<sequence>MSFPRDEIETAIRDEIDTIKADAIKRRENADRAPWEPEIDSQNALRISLRIEDETGLVISEDKIPPGGFDNVEKCVEAFLRETEIAWAANRKQEKVK</sequence>
<comment type="caution">
    <text evidence="1">The sequence shown here is derived from an EMBL/GenBank/DDBJ whole genome shotgun (WGS) entry which is preliminary data.</text>
</comment>
<accession>A0ABW1L3D1</accession>
<gene>
    <name evidence="1" type="ORF">ACFMB1_18255</name>
</gene>
<dbReference type="RefSeq" id="WP_379881103.1">
    <property type="nucleotide sequence ID" value="NZ_JBHPON010000003.1"/>
</dbReference>
<reference evidence="1 2" key="1">
    <citation type="submission" date="2024-09" db="EMBL/GenBank/DDBJ databases">
        <authorList>
            <person name="Zhang Z.-H."/>
        </authorList>
    </citation>
    <scope>NUCLEOTIDE SEQUENCE [LARGE SCALE GENOMIC DNA]</scope>
    <source>
        <strain evidence="1 2">HHTR114</strain>
    </source>
</reference>
<organism evidence="1 2">
    <name type="scientific">Hyphococcus aureus</name>
    <dbReference type="NCBI Taxonomy" id="2666033"/>
    <lineage>
        <taxon>Bacteria</taxon>
        <taxon>Pseudomonadati</taxon>
        <taxon>Pseudomonadota</taxon>
        <taxon>Alphaproteobacteria</taxon>
        <taxon>Parvularculales</taxon>
        <taxon>Parvularculaceae</taxon>
        <taxon>Hyphococcus</taxon>
    </lineage>
</organism>
<proteinExistence type="predicted"/>
<keyword evidence="2" id="KW-1185">Reference proteome</keyword>